<evidence type="ECO:0000313" key="2">
    <source>
        <dbReference type="EMBL" id="EIE99814.1"/>
    </source>
</evidence>
<accession>I1D4E0</accession>
<dbReference type="Proteomes" id="UP000005087">
    <property type="component" value="Chromosome"/>
</dbReference>
<gene>
    <name evidence="2" type="ORF">SacglDRAFT_02933</name>
</gene>
<dbReference type="HOGENOM" id="CLU_025131_0_0_11"/>
<dbReference type="EMBL" id="CM001484">
    <property type="protein sequence ID" value="EIE99814.1"/>
    <property type="molecule type" value="Genomic_DNA"/>
</dbReference>
<proteinExistence type="predicted"/>
<dbReference type="STRING" id="928724.SacglDRAFT_02933"/>
<evidence type="ECO:0000313" key="3">
    <source>
        <dbReference type="Proteomes" id="UP000005087"/>
    </source>
</evidence>
<keyword evidence="3" id="KW-1185">Reference proteome</keyword>
<feature type="region of interest" description="Disordered" evidence="1">
    <location>
        <begin position="317"/>
        <end position="340"/>
    </location>
</feature>
<reference evidence="3" key="2">
    <citation type="submission" date="2012-01" db="EMBL/GenBank/DDBJ databases">
        <title>Noncontiguous Finished sequence of chromosome of Saccharomonospora glauca K62.</title>
        <authorList>
            <consortium name="US DOE Joint Genome Institute"/>
            <person name="Lucas S."/>
            <person name="Han J."/>
            <person name="Lapidus A."/>
            <person name="Cheng J.-F."/>
            <person name="Goodwin L."/>
            <person name="Pitluck S."/>
            <person name="Peters L."/>
            <person name="Mikhailova N."/>
            <person name="Held B."/>
            <person name="Detter J.C."/>
            <person name="Han C."/>
            <person name="Tapia R."/>
            <person name="Land M."/>
            <person name="Hauser L."/>
            <person name="Kyrpides N."/>
            <person name="Ivanova N."/>
            <person name="Pagani I."/>
            <person name="Brambilla E.-M."/>
            <person name="Klenk H.-P."/>
            <person name="Woyke T."/>
        </authorList>
    </citation>
    <scope>NUCLEOTIDE SEQUENCE [LARGE SCALE GENOMIC DNA]</scope>
    <source>
        <strain evidence="3">K62</strain>
    </source>
</reference>
<dbReference type="AlphaFoldDB" id="I1D4E0"/>
<sequence>MVAVGAAGAAFTLWLAVRRQSTTEEDSRQQRMTELYTAAVEQLGHDSAAVRLGALYALQRLGQTYPEQRRAIVNVWCAYLRMPFRDPDADGLEEEEREKRRQELEVRLTVQRLLREHAHSGPHNGKPASPRFWGDELDVDLTGATLHQLDLSGCRIHPNTTFTEATFTGETSFLEATFTGETSFLEATFTGETSFLEATFTDRVLFNKATFTSHVLFYKTTFTSHAWFYKTTFTSQTSFNSASFTNGASFTEASFTGDAAFHSASFTGDAQFEGVVASCAGEHVWPVGWELVPADDVDVPEGGDPDATWGRLVQLNGAASGEAPGEPDEDVEGPRRPDVP</sequence>
<reference evidence="2 3" key="1">
    <citation type="submission" date="2011-09" db="EMBL/GenBank/DDBJ databases">
        <authorList>
            <consortium name="US DOE Joint Genome Institute (JGI-PGF)"/>
            <person name="Lucas S."/>
            <person name="Han J."/>
            <person name="Lapidus A."/>
            <person name="Cheng J.-F."/>
            <person name="Goodwin L."/>
            <person name="Pitluck S."/>
            <person name="Peters L."/>
            <person name="Land M.L."/>
            <person name="Hauser L."/>
            <person name="Brambilla E."/>
            <person name="Klenk H.-P."/>
            <person name="Woyke T.J."/>
        </authorList>
    </citation>
    <scope>NUCLEOTIDE SEQUENCE [LARGE SCALE GENOMIC DNA]</scope>
    <source>
        <strain evidence="2 3">K62</strain>
    </source>
</reference>
<dbReference type="Pfam" id="PF13576">
    <property type="entry name" value="Pentapeptide_3"/>
    <property type="match status" value="1"/>
</dbReference>
<dbReference type="eggNOG" id="COG1357">
    <property type="taxonomic scope" value="Bacteria"/>
</dbReference>
<evidence type="ECO:0000256" key="1">
    <source>
        <dbReference type="SAM" id="MobiDB-lite"/>
    </source>
</evidence>
<dbReference type="InterPro" id="IPR001646">
    <property type="entry name" value="5peptide_repeat"/>
</dbReference>
<organism evidence="2 3">
    <name type="scientific">Saccharomonospora glauca K62</name>
    <dbReference type="NCBI Taxonomy" id="928724"/>
    <lineage>
        <taxon>Bacteria</taxon>
        <taxon>Bacillati</taxon>
        <taxon>Actinomycetota</taxon>
        <taxon>Actinomycetes</taxon>
        <taxon>Pseudonocardiales</taxon>
        <taxon>Pseudonocardiaceae</taxon>
        <taxon>Saccharomonospora</taxon>
    </lineage>
</organism>
<name>I1D4E0_9PSEU</name>
<protein>
    <recommendedName>
        <fullName evidence="4">Low-complexity protein</fullName>
    </recommendedName>
</protein>
<evidence type="ECO:0008006" key="4">
    <source>
        <dbReference type="Google" id="ProtNLM"/>
    </source>
</evidence>
<dbReference type="Gene3D" id="2.160.20.80">
    <property type="entry name" value="E3 ubiquitin-protein ligase SopA"/>
    <property type="match status" value="1"/>
</dbReference>